<name>A0A061EEF6_THECC</name>
<dbReference type="AlphaFoldDB" id="A0A061EEF6"/>
<dbReference type="EMBL" id="CM001882">
    <property type="protein sequence ID" value="EOY02777.1"/>
    <property type="molecule type" value="Genomic_DNA"/>
</dbReference>
<dbReference type="PANTHER" id="PTHR46038:SF37">
    <property type="entry name" value="GLYCOSYLTRANSFERASE"/>
    <property type="match status" value="1"/>
</dbReference>
<proteinExistence type="predicted"/>
<organism evidence="1 2">
    <name type="scientific">Theobroma cacao</name>
    <name type="common">Cacao</name>
    <name type="synonym">Cocoa</name>
    <dbReference type="NCBI Taxonomy" id="3641"/>
    <lineage>
        <taxon>Eukaryota</taxon>
        <taxon>Viridiplantae</taxon>
        <taxon>Streptophyta</taxon>
        <taxon>Embryophyta</taxon>
        <taxon>Tracheophyta</taxon>
        <taxon>Spermatophyta</taxon>
        <taxon>Magnoliopsida</taxon>
        <taxon>eudicotyledons</taxon>
        <taxon>Gunneridae</taxon>
        <taxon>Pentapetalae</taxon>
        <taxon>rosids</taxon>
        <taxon>malvids</taxon>
        <taxon>Malvales</taxon>
        <taxon>Malvaceae</taxon>
        <taxon>Byttnerioideae</taxon>
        <taxon>Theobroma</taxon>
    </lineage>
</organism>
<evidence type="ECO:0000313" key="1">
    <source>
        <dbReference type="EMBL" id="EOY02777.1"/>
    </source>
</evidence>
<gene>
    <name evidence="1" type="ORF">TCM_017178</name>
</gene>
<dbReference type="Gramene" id="EOY02777">
    <property type="protein sequence ID" value="EOY02777"/>
    <property type="gene ID" value="TCM_017178"/>
</dbReference>
<dbReference type="InParanoid" id="A0A061EEF6"/>
<evidence type="ECO:0000313" key="2">
    <source>
        <dbReference type="Proteomes" id="UP000026915"/>
    </source>
</evidence>
<accession>A0A061EEF6</accession>
<dbReference type="STRING" id="3641.A0A061EEF6"/>
<keyword evidence="2" id="KW-1185">Reference proteome</keyword>
<dbReference type="InterPro" id="IPR044821">
    <property type="entry name" value="At1g28695/At4g15970-like"/>
</dbReference>
<sequence>MWLRNPLTEISSYLSISCELYPIADKSFGRDLNPHPEYQSVCNLIPNKECIDHFSLLQVQYFSEVKFGSLCKPCDLSQIFVVQATCCEKIESKIHHLKLVLDDWRNFTELSAKNASSKWSPSSWRAPQKCTG</sequence>
<protein>
    <submittedName>
        <fullName evidence="1">Uncharacterized protein</fullName>
    </submittedName>
</protein>
<dbReference type="PANTHER" id="PTHR46038">
    <property type="entry name" value="EXPRESSED PROTEIN-RELATED"/>
    <property type="match status" value="1"/>
</dbReference>
<reference evidence="1 2" key="1">
    <citation type="journal article" date="2013" name="Genome Biol.">
        <title>The genome sequence of the most widely cultivated cacao type and its use to identify candidate genes regulating pod color.</title>
        <authorList>
            <person name="Motamayor J.C."/>
            <person name="Mockaitis K."/>
            <person name="Schmutz J."/>
            <person name="Haiminen N."/>
            <person name="Iii D.L."/>
            <person name="Cornejo O."/>
            <person name="Findley S.D."/>
            <person name="Zheng P."/>
            <person name="Utro F."/>
            <person name="Royaert S."/>
            <person name="Saski C."/>
            <person name="Jenkins J."/>
            <person name="Podicheti R."/>
            <person name="Zhao M."/>
            <person name="Scheffler B.E."/>
            <person name="Stack J.C."/>
            <person name="Feltus F.A."/>
            <person name="Mustiga G.M."/>
            <person name="Amores F."/>
            <person name="Phillips W."/>
            <person name="Marelli J.P."/>
            <person name="May G.D."/>
            <person name="Shapiro H."/>
            <person name="Ma J."/>
            <person name="Bustamante C.D."/>
            <person name="Schnell R.J."/>
            <person name="Main D."/>
            <person name="Gilbert D."/>
            <person name="Parida L."/>
            <person name="Kuhn D.N."/>
        </authorList>
    </citation>
    <scope>NUCLEOTIDE SEQUENCE [LARGE SCALE GENOMIC DNA]</scope>
    <source>
        <strain evidence="2">cv. Matina 1-6</strain>
    </source>
</reference>
<dbReference type="HOGENOM" id="CLU_1920889_0_0_1"/>
<dbReference type="Proteomes" id="UP000026915">
    <property type="component" value="Chromosome 4"/>
</dbReference>